<evidence type="ECO:0000313" key="7">
    <source>
        <dbReference type="Proteomes" id="UP000290900"/>
    </source>
</evidence>
<proteinExistence type="inferred from homology"/>
<evidence type="ECO:0000256" key="3">
    <source>
        <dbReference type="ARBA" id="ARBA00022833"/>
    </source>
</evidence>
<protein>
    <submittedName>
        <fullName evidence="6">DEKNAAC101757</fullName>
    </submittedName>
</protein>
<dbReference type="AlphaFoldDB" id="A0A448YIQ9"/>
<evidence type="ECO:0000259" key="5">
    <source>
        <dbReference type="PROSITE" id="PS51792"/>
    </source>
</evidence>
<evidence type="ECO:0000256" key="2">
    <source>
        <dbReference type="ARBA" id="ARBA00022723"/>
    </source>
</evidence>
<name>A0A448YIQ9_BRENA</name>
<organism evidence="6 7">
    <name type="scientific">Brettanomyces naardenensis</name>
    <name type="common">Yeast</name>
    <dbReference type="NCBI Taxonomy" id="13370"/>
    <lineage>
        <taxon>Eukaryota</taxon>
        <taxon>Fungi</taxon>
        <taxon>Dikarya</taxon>
        <taxon>Ascomycota</taxon>
        <taxon>Saccharomycotina</taxon>
        <taxon>Pichiomycetes</taxon>
        <taxon>Pichiales</taxon>
        <taxon>Pichiaceae</taxon>
        <taxon>Brettanomyces</taxon>
    </lineage>
</organism>
<dbReference type="GO" id="GO:0046872">
    <property type="term" value="F:metal ion binding"/>
    <property type="evidence" value="ECO:0007669"/>
    <property type="project" value="UniProtKB-KW"/>
</dbReference>
<dbReference type="InterPro" id="IPR039058">
    <property type="entry name" value="Yippee_fam"/>
</dbReference>
<keyword evidence="2" id="KW-0479">Metal-binding</keyword>
<dbReference type="PANTHER" id="PTHR13848">
    <property type="entry name" value="PROTEIN YIPPEE-LIKE CG15309-RELATED"/>
    <property type="match status" value="1"/>
</dbReference>
<feature type="region of interest" description="Disordered" evidence="4">
    <location>
        <begin position="100"/>
        <end position="119"/>
    </location>
</feature>
<dbReference type="Proteomes" id="UP000290900">
    <property type="component" value="Unassembled WGS sequence"/>
</dbReference>
<evidence type="ECO:0000313" key="6">
    <source>
        <dbReference type="EMBL" id="VEU20758.1"/>
    </source>
</evidence>
<dbReference type="InParanoid" id="A0A448YIQ9"/>
<accession>A0A448YIQ9</accession>
<keyword evidence="7" id="KW-1185">Reference proteome</keyword>
<dbReference type="OrthoDB" id="6407410at2759"/>
<dbReference type="InterPro" id="IPR004910">
    <property type="entry name" value="Yippee/Mis18/Cereblon"/>
</dbReference>
<dbReference type="EMBL" id="CAACVR010000007">
    <property type="protein sequence ID" value="VEU20758.1"/>
    <property type="molecule type" value="Genomic_DNA"/>
</dbReference>
<evidence type="ECO:0000256" key="4">
    <source>
        <dbReference type="SAM" id="MobiDB-lite"/>
    </source>
</evidence>
<dbReference type="PROSITE" id="PS51792">
    <property type="entry name" value="YIPPEE"/>
    <property type="match status" value="1"/>
</dbReference>
<gene>
    <name evidence="6" type="ORF">BRENAR_LOCUS1493</name>
</gene>
<dbReference type="STRING" id="13370.A0A448YIQ9"/>
<sequence>MGLRYTTCLEPNDLGSEVNEKLMYKTSKLSAQQSYYEYHYTDEEEEDEEEFTDVAEEFNGGQEISENDEESANNDDSLEQVSGEVVEPLTSELLNTSTTSILSSIRSSGRPSTARRRGEPARVRIARPNPFFRRHHKYNINGRAITYACSDCLTHLSSSNLIISDRYHGATGDALLIYDVVNVQMGPPQLRRMTTGVYTVCELLCRQCGKYLGWKYLKSSDSTQKFKEGRFILEVDLLTELNS</sequence>
<dbReference type="Pfam" id="PF03226">
    <property type="entry name" value="Yippee-Mis18"/>
    <property type="match status" value="1"/>
</dbReference>
<dbReference type="InterPro" id="IPR034751">
    <property type="entry name" value="Yippee"/>
</dbReference>
<evidence type="ECO:0000256" key="1">
    <source>
        <dbReference type="ARBA" id="ARBA00005613"/>
    </source>
</evidence>
<feature type="domain" description="Yippee" evidence="5">
    <location>
        <begin position="145"/>
        <end position="242"/>
    </location>
</feature>
<reference evidence="6 7" key="1">
    <citation type="submission" date="2018-12" db="EMBL/GenBank/DDBJ databases">
        <authorList>
            <person name="Tiukova I."/>
            <person name="Dainat J."/>
        </authorList>
    </citation>
    <scope>NUCLEOTIDE SEQUENCE [LARGE SCALE GENOMIC DNA]</scope>
</reference>
<keyword evidence="3" id="KW-0862">Zinc</keyword>
<comment type="similarity">
    <text evidence="1">Belongs to the yippee family.</text>
</comment>
<feature type="compositionally biased region" description="Low complexity" evidence="4">
    <location>
        <begin position="100"/>
        <end position="112"/>
    </location>
</feature>